<dbReference type="Pfam" id="PF17768">
    <property type="entry name" value="RecJ_OB"/>
    <property type="match status" value="1"/>
</dbReference>
<dbReference type="Pfam" id="PF02272">
    <property type="entry name" value="DHHA1"/>
    <property type="match status" value="1"/>
</dbReference>
<dbReference type="InterPro" id="IPR038763">
    <property type="entry name" value="DHH_sf"/>
</dbReference>
<dbReference type="GO" id="GO:0008409">
    <property type="term" value="F:5'-3' exonuclease activity"/>
    <property type="evidence" value="ECO:0007669"/>
    <property type="project" value="InterPro"/>
</dbReference>
<dbReference type="NCBIfam" id="TIGR00644">
    <property type="entry name" value="recJ"/>
    <property type="match status" value="1"/>
</dbReference>
<dbReference type="Gene3D" id="3.90.1640.30">
    <property type="match status" value="1"/>
</dbReference>
<dbReference type="InterPro" id="IPR041122">
    <property type="entry name" value="RecJ_OB"/>
</dbReference>
<dbReference type="EMBL" id="CP014639">
    <property type="protein sequence ID" value="ANH78360.1"/>
    <property type="molecule type" value="Genomic_DNA"/>
</dbReference>
<dbReference type="KEGG" id="csaz:Cs308_0189"/>
<evidence type="ECO:0000259" key="7">
    <source>
        <dbReference type="Pfam" id="PF01368"/>
    </source>
</evidence>
<dbReference type="GO" id="GO:0006281">
    <property type="term" value="P:DNA repair"/>
    <property type="evidence" value="ECO:0007669"/>
    <property type="project" value="InterPro"/>
</dbReference>
<feature type="coiled-coil region" evidence="6">
    <location>
        <begin position="318"/>
        <end position="345"/>
    </location>
</feature>
<dbReference type="InterPro" id="IPR004610">
    <property type="entry name" value="RecJ"/>
</dbReference>
<evidence type="ECO:0000256" key="6">
    <source>
        <dbReference type="SAM" id="Coils"/>
    </source>
</evidence>
<evidence type="ECO:0000256" key="1">
    <source>
        <dbReference type="ARBA" id="ARBA00005915"/>
    </source>
</evidence>
<name>A0A1A9HTN8_9CHLA</name>
<dbReference type="Gene3D" id="3.10.310.30">
    <property type="match status" value="1"/>
</dbReference>
<reference evidence="11" key="1">
    <citation type="submission" date="2016-03" db="EMBL/GenBank/DDBJ databases">
        <title>Culture-independent genomics supports pathogen discovery for uncultivable bacteria within the genus Chlamydia.</title>
        <authorList>
            <person name="Taylor-Brown A."/>
            <person name="Bachmann N.L."/>
            <person name="Borel N."/>
            <person name="Polkinghorne A."/>
        </authorList>
    </citation>
    <scope>NUCLEOTIDE SEQUENCE [LARGE SCALE GENOMIC DNA]</scope>
    <source>
        <strain evidence="11">2742-308</strain>
    </source>
</reference>
<keyword evidence="11" id="KW-1185">Reference proteome</keyword>
<evidence type="ECO:0000256" key="2">
    <source>
        <dbReference type="ARBA" id="ARBA00019841"/>
    </source>
</evidence>
<dbReference type="STRING" id="1806891.Cs308_0189"/>
<keyword evidence="6" id="KW-0175">Coiled coil</keyword>
<dbReference type="Proteomes" id="UP000078162">
    <property type="component" value="Chromosome"/>
</dbReference>
<feature type="domain" description="DHHA1" evidence="8">
    <location>
        <begin position="366"/>
        <end position="457"/>
    </location>
</feature>
<evidence type="ECO:0000256" key="4">
    <source>
        <dbReference type="ARBA" id="ARBA00022801"/>
    </source>
</evidence>
<keyword evidence="5 10" id="KW-0269">Exonuclease</keyword>
<protein>
    <recommendedName>
        <fullName evidence="2">Single-stranded-DNA-specific exonuclease RecJ</fullName>
    </recommendedName>
</protein>
<dbReference type="PANTHER" id="PTHR30255">
    <property type="entry name" value="SINGLE-STRANDED-DNA-SPECIFIC EXONUCLEASE RECJ"/>
    <property type="match status" value="1"/>
</dbReference>
<dbReference type="GO" id="GO:0003676">
    <property type="term" value="F:nucleic acid binding"/>
    <property type="evidence" value="ECO:0007669"/>
    <property type="project" value="InterPro"/>
</dbReference>
<dbReference type="OrthoDB" id="9809852at2"/>
<keyword evidence="4" id="KW-0378">Hydrolase</keyword>
<keyword evidence="3" id="KW-0540">Nuclease</keyword>
<dbReference type="InterPro" id="IPR051673">
    <property type="entry name" value="SSDNA_exonuclease_RecJ"/>
</dbReference>
<evidence type="ECO:0000313" key="11">
    <source>
        <dbReference type="Proteomes" id="UP000078162"/>
    </source>
</evidence>
<evidence type="ECO:0000313" key="10">
    <source>
        <dbReference type="EMBL" id="ANH78360.1"/>
    </source>
</evidence>
<feature type="domain" description="RecJ OB" evidence="9">
    <location>
        <begin position="472"/>
        <end position="564"/>
    </location>
</feature>
<dbReference type="InterPro" id="IPR001667">
    <property type="entry name" value="DDH_dom"/>
</dbReference>
<organism evidence="10 11">
    <name type="scientific">Candidatus Chlamydia sanziniae</name>
    <dbReference type="NCBI Taxonomy" id="1806891"/>
    <lineage>
        <taxon>Bacteria</taxon>
        <taxon>Pseudomonadati</taxon>
        <taxon>Chlamydiota</taxon>
        <taxon>Chlamydiia</taxon>
        <taxon>Chlamydiales</taxon>
        <taxon>Chlamydiaceae</taxon>
        <taxon>Chlamydia/Chlamydophila group</taxon>
        <taxon>Chlamydia</taxon>
    </lineage>
</organism>
<gene>
    <name evidence="10" type="ORF">Cs308_0189</name>
</gene>
<dbReference type="AlphaFoldDB" id="A0A1A9HTN8"/>
<dbReference type="InterPro" id="IPR003156">
    <property type="entry name" value="DHHA1_dom"/>
</dbReference>
<comment type="similarity">
    <text evidence="1">Belongs to the RecJ family.</text>
</comment>
<evidence type="ECO:0000256" key="3">
    <source>
        <dbReference type="ARBA" id="ARBA00022722"/>
    </source>
</evidence>
<evidence type="ECO:0000259" key="8">
    <source>
        <dbReference type="Pfam" id="PF02272"/>
    </source>
</evidence>
<proteinExistence type="inferred from homology"/>
<dbReference type="Pfam" id="PF01368">
    <property type="entry name" value="DHH"/>
    <property type="match status" value="1"/>
</dbReference>
<dbReference type="RefSeq" id="WP_066481466.1">
    <property type="nucleotide sequence ID" value="NZ_CP014639.1"/>
</dbReference>
<accession>A0A1A9HTN8</accession>
<sequence>MSNVNNSSAASLSWLYPKENPVFLKKIIKEFHLPPIAAQIFISRGFQTIQEIHEFLYSHLSNLYDPNLFLDMSKAVERLLLAIEQEEHVMIYGDSDVDGMTGVALLVEFLRNIGMQVGYFSLGAILKQHGETLPLIIKLKEKAVSLLITVDCGITAGREISDITKQGIDVIITDHHMPTGKIPHCVATLNPKLRDQTYPNGELTGVGVAFQLARGLLNALISRNIITKNQIDLNKSLDLVALGTITDVGTLRGENRIMVRHGLKDISKGLRLGLKKLCILSGVPISDITSTDIVLKIAPKLNSLGRLADPARGVELLLTQESKRADILIEELNEINKERQRIEAKVFQNVQDILNNNSGILKQAAIVLASPDWHARVIPIISARLAKTYNKPVVIIALQGGMGKGSARTISSFPLLGVLKKCSPLFISYGGHDFAAGVIMKEDKVEDFKKKFIHLVQSSMKKSDAVPTLALDAYADFSAIDHDLLASMDLFEPFGKGNLMPVFYTQVRQIRYPKVLPGNHLKLYLGQKERNLEGVAFGMGDQAAVLKAQWNFPLEIAYTPRLSVSSYTGVIHLLIRDFRYC</sequence>
<feature type="domain" description="DDH" evidence="7">
    <location>
        <begin position="89"/>
        <end position="244"/>
    </location>
</feature>
<dbReference type="SUPFAM" id="SSF64182">
    <property type="entry name" value="DHH phosphoesterases"/>
    <property type="match status" value="1"/>
</dbReference>
<evidence type="ECO:0000256" key="5">
    <source>
        <dbReference type="ARBA" id="ARBA00022839"/>
    </source>
</evidence>
<dbReference type="GO" id="GO:0006310">
    <property type="term" value="P:DNA recombination"/>
    <property type="evidence" value="ECO:0007669"/>
    <property type="project" value="InterPro"/>
</dbReference>
<evidence type="ECO:0000259" key="9">
    <source>
        <dbReference type="Pfam" id="PF17768"/>
    </source>
</evidence>
<dbReference type="PATRIC" id="fig|1806891.3.peg.183"/>
<dbReference type="PANTHER" id="PTHR30255:SF2">
    <property type="entry name" value="SINGLE-STRANDED-DNA-SPECIFIC EXONUCLEASE RECJ"/>
    <property type="match status" value="1"/>
</dbReference>